<dbReference type="Proteomes" id="UP000253919">
    <property type="component" value="Unassembled WGS sequence"/>
</dbReference>
<keyword evidence="1" id="KW-0472">Membrane</keyword>
<dbReference type="AlphaFoldDB" id="A0A369QGL2"/>
<dbReference type="EMBL" id="QASA01000001">
    <property type="protein sequence ID" value="RDC61428.1"/>
    <property type="molecule type" value="Genomic_DNA"/>
</dbReference>
<keyword evidence="1" id="KW-1133">Transmembrane helix</keyword>
<gene>
    <name evidence="2" type="ORF">AHMF7616_00007</name>
</gene>
<dbReference type="RefSeq" id="WP_115371018.1">
    <property type="nucleotide sequence ID" value="NZ_QASA01000001.1"/>
</dbReference>
<comment type="caution">
    <text evidence="2">The sequence shown here is derived from an EMBL/GenBank/DDBJ whole genome shotgun (WGS) entry which is preliminary data.</text>
</comment>
<accession>A0A369QGL2</accession>
<name>A0A369QGL2_9BACT</name>
<reference evidence="2 3" key="1">
    <citation type="submission" date="2018-04" db="EMBL/GenBank/DDBJ databases">
        <title>Adhaeribacter sp. HMF7616 genome sequencing and assembly.</title>
        <authorList>
            <person name="Kang H."/>
            <person name="Kang J."/>
            <person name="Cha I."/>
            <person name="Kim H."/>
            <person name="Joh K."/>
        </authorList>
    </citation>
    <scope>NUCLEOTIDE SEQUENCE [LARGE SCALE GENOMIC DNA]</scope>
    <source>
        <strain evidence="2 3">HMF7616</strain>
    </source>
</reference>
<protein>
    <submittedName>
        <fullName evidence="2">Uncharacterized protein</fullName>
    </submittedName>
</protein>
<feature type="transmembrane region" description="Helical" evidence="1">
    <location>
        <begin position="48"/>
        <end position="66"/>
    </location>
</feature>
<evidence type="ECO:0000256" key="1">
    <source>
        <dbReference type="SAM" id="Phobius"/>
    </source>
</evidence>
<proteinExistence type="predicted"/>
<sequence>MKSLVRVGLRPSRNARLSFGVQLALVFFWIIYALFLLFTESPTNDSHFFHYVFLTFAVGYLLYILAQNTPVFGTQSYFEITPDYIVLKRGHFKPKTIFSFEEVAELHIAPLSLRLLLKNGERHTIDLKIISRRKNLKKIKEQLHIMALKFDFDLTEGPVSANNSY</sequence>
<dbReference type="OrthoDB" id="851347at2"/>
<evidence type="ECO:0000313" key="2">
    <source>
        <dbReference type="EMBL" id="RDC61428.1"/>
    </source>
</evidence>
<evidence type="ECO:0000313" key="3">
    <source>
        <dbReference type="Proteomes" id="UP000253919"/>
    </source>
</evidence>
<keyword evidence="3" id="KW-1185">Reference proteome</keyword>
<organism evidence="2 3">
    <name type="scientific">Adhaeribacter pallidiroseus</name>
    <dbReference type="NCBI Taxonomy" id="2072847"/>
    <lineage>
        <taxon>Bacteria</taxon>
        <taxon>Pseudomonadati</taxon>
        <taxon>Bacteroidota</taxon>
        <taxon>Cytophagia</taxon>
        <taxon>Cytophagales</taxon>
        <taxon>Hymenobacteraceae</taxon>
        <taxon>Adhaeribacter</taxon>
    </lineage>
</organism>
<feature type="transmembrane region" description="Helical" evidence="1">
    <location>
        <begin position="21"/>
        <end position="42"/>
    </location>
</feature>
<keyword evidence="1" id="KW-0812">Transmembrane</keyword>